<dbReference type="InterPro" id="IPR044809">
    <property type="entry name" value="AUF1-like"/>
</dbReference>
<organism evidence="2 3">
    <name type="scientific">Lactuca sativa</name>
    <name type="common">Garden lettuce</name>
    <dbReference type="NCBI Taxonomy" id="4236"/>
    <lineage>
        <taxon>Eukaryota</taxon>
        <taxon>Viridiplantae</taxon>
        <taxon>Streptophyta</taxon>
        <taxon>Embryophyta</taxon>
        <taxon>Tracheophyta</taxon>
        <taxon>Spermatophyta</taxon>
        <taxon>Magnoliopsida</taxon>
        <taxon>eudicotyledons</taxon>
        <taxon>Gunneridae</taxon>
        <taxon>Pentapetalae</taxon>
        <taxon>asterids</taxon>
        <taxon>campanulids</taxon>
        <taxon>Asterales</taxon>
        <taxon>Asteraceae</taxon>
        <taxon>Cichorioideae</taxon>
        <taxon>Cichorieae</taxon>
        <taxon>Lactucinae</taxon>
        <taxon>Lactuca</taxon>
    </lineage>
</organism>
<evidence type="ECO:0000313" key="3">
    <source>
        <dbReference type="Proteomes" id="UP000235145"/>
    </source>
</evidence>
<dbReference type="AlphaFoldDB" id="A0A9R1W2T7"/>
<dbReference type="SUPFAM" id="SSF81383">
    <property type="entry name" value="F-box domain"/>
    <property type="match status" value="1"/>
</dbReference>
<dbReference type="InterPro" id="IPR001810">
    <property type="entry name" value="F-box_dom"/>
</dbReference>
<dbReference type="EMBL" id="NBSK02000003">
    <property type="protein sequence ID" value="KAJ0217340.1"/>
    <property type="molecule type" value="Genomic_DNA"/>
</dbReference>
<dbReference type="InterPro" id="IPR036047">
    <property type="entry name" value="F-box-like_dom_sf"/>
</dbReference>
<reference evidence="2 3" key="1">
    <citation type="journal article" date="2017" name="Nat. Commun.">
        <title>Genome assembly with in vitro proximity ligation data and whole-genome triplication in lettuce.</title>
        <authorList>
            <person name="Reyes-Chin-Wo S."/>
            <person name="Wang Z."/>
            <person name="Yang X."/>
            <person name="Kozik A."/>
            <person name="Arikit S."/>
            <person name="Song C."/>
            <person name="Xia L."/>
            <person name="Froenicke L."/>
            <person name="Lavelle D.O."/>
            <person name="Truco M.J."/>
            <person name="Xia R."/>
            <person name="Zhu S."/>
            <person name="Xu C."/>
            <person name="Xu H."/>
            <person name="Xu X."/>
            <person name="Cox K."/>
            <person name="Korf I."/>
            <person name="Meyers B.C."/>
            <person name="Michelmore R.W."/>
        </authorList>
    </citation>
    <scope>NUCLEOTIDE SEQUENCE [LARGE SCALE GENOMIC DNA]</scope>
    <source>
        <strain evidence="3">cv. Salinas</strain>
        <tissue evidence="2">Seedlings</tissue>
    </source>
</reference>
<evidence type="ECO:0000313" key="2">
    <source>
        <dbReference type="EMBL" id="KAJ0217340.1"/>
    </source>
</evidence>
<accession>A0A9R1W2T7</accession>
<dbReference type="Pfam" id="PF12937">
    <property type="entry name" value="F-box-like"/>
    <property type="match status" value="1"/>
</dbReference>
<name>A0A9R1W2T7_LACSA</name>
<dbReference type="Proteomes" id="UP000235145">
    <property type="component" value="Unassembled WGS sequence"/>
</dbReference>
<evidence type="ECO:0000259" key="1">
    <source>
        <dbReference type="Pfam" id="PF12937"/>
    </source>
</evidence>
<gene>
    <name evidence="2" type="ORF">LSAT_V11C300146840</name>
</gene>
<dbReference type="CDD" id="cd09917">
    <property type="entry name" value="F-box_SF"/>
    <property type="match status" value="1"/>
</dbReference>
<feature type="domain" description="F-box" evidence="1">
    <location>
        <begin position="20"/>
        <end position="55"/>
    </location>
</feature>
<keyword evidence="3" id="KW-1185">Reference proteome</keyword>
<sequence length="349" mass="39243">MVLKKKIVKSRKKDADASLFSRLPDEIILQIVNKLIDLKTLCFCYLVSKRFSSIVLQVDTISFTAPLDPNIPDKNTISDVDPSRPNPPKLSSFFGESFLSANGFLNTFTGVKSLYIEFPSFGHRDIDNNCLFKWKVKLGHKALSFIFLSPSSICDKNGLYLNGNVGEEEDLELLSDLLKKKLAISFQCLQDVIAWNVMLLHLLNNLPTLEQVSITDSGRRGRLSLSGKKLSEVKEWVHSASEIVFDRVEVPDMVSKCYIPVLTLPVSGYVMKGVFCALMEMKDLHGENDGLLDSEDGFEDKEEAAYIEAMKEVLEKDTGMMQREKLLVKESKKWKSKGLKQAQVTSNMG</sequence>
<proteinExistence type="predicted"/>
<dbReference type="Gene3D" id="1.20.1280.50">
    <property type="match status" value="1"/>
</dbReference>
<comment type="caution">
    <text evidence="2">The sequence shown here is derived from an EMBL/GenBank/DDBJ whole genome shotgun (WGS) entry which is preliminary data.</text>
</comment>
<protein>
    <recommendedName>
        <fullName evidence="1">F-box domain-containing protein</fullName>
    </recommendedName>
</protein>
<dbReference type="PANTHER" id="PTHR31215">
    <property type="entry name" value="OS05G0510400 PROTEIN-RELATED"/>
    <property type="match status" value="1"/>
</dbReference>